<comment type="caution">
    <text evidence="14">The sequence shown here is derived from an EMBL/GenBank/DDBJ whole genome shotgun (WGS) entry which is preliminary data.</text>
</comment>
<feature type="binding site" evidence="12">
    <location>
        <position position="35"/>
    </location>
    <ligand>
        <name>Zn(2+)</name>
        <dbReference type="ChEBI" id="CHEBI:29105"/>
    </ligand>
</feature>
<feature type="binding site" evidence="12">
    <location>
        <position position="290"/>
    </location>
    <ligand>
        <name>ATP</name>
        <dbReference type="ChEBI" id="CHEBI:30616"/>
    </ligand>
</feature>
<comment type="catalytic activity">
    <reaction evidence="12">
        <text>tRNA(Cys) + L-cysteine + ATP = L-cysteinyl-tRNA(Cys) + AMP + diphosphate</text>
        <dbReference type="Rhea" id="RHEA:17773"/>
        <dbReference type="Rhea" id="RHEA-COMP:9661"/>
        <dbReference type="Rhea" id="RHEA-COMP:9679"/>
        <dbReference type="ChEBI" id="CHEBI:30616"/>
        <dbReference type="ChEBI" id="CHEBI:33019"/>
        <dbReference type="ChEBI" id="CHEBI:35235"/>
        <dbReference type="ChEBI" id="CHEBI:78442"/>
        <dbReference type="ChEBI" id="CHEBI:78517"/>
        <dbReference type="ChEBI" id="CHEBI:456215"/>
        <dbReference type="EC" id="6.1.1.16"/>
    </reaction>
</comment>
<feature type="binding site" evidence="12">
    <location>
        <position position="255"/>
    </location>
    <ligand>
        <name>Zn(2+)</name>
        <dbReference type="ChEBI" id="CHEBI:29105"/>
    </ligand>
</feature>
<dbReference type="EMBL" id="MAAX01000089">
    <property type="protein sequence ID" value="OUS16711.1"/>
    <property type="molecule type" value="Genomic_DNA"/>
</dbReference>
<comment type="subunit">
    <text evidence="3 12">Monomer.</text>
</comment>
<accession>A0A1Z8B2B1</accession>
<evidence type="ECO:0000256" key="10">
    <source>
        <dbReference type="ARBA" id="ARBA00022917"/>
    </source>
</evidence>
<evidence type="ECO:0000256" key="12">
    <source>
        <dbReference type="HAMAP-Rule" id="MF_00041"/>
    </source>
</evidence>
<dbReference type="PRINTS" id="PR00983">
    <property type="entry name" value="TRNASYNTHCYS"/>
</dbReference>
<keyword evidence="10 12" id="KW-0648">Protein biosynthesis</keyword>
<keyword evidence="5 12" id="KW-0436">Ligase</keyword>
<keyword evidence="4 12" id="KW-0963">Cytoplasm</keyword>
<evidence type="ECO:0000259" key="13">
    <source>
        <dbReference type="SMART" id="SM00840"/>
    </source>
</evidence>
<evidence type="ECO:0000256" key="4">
    <source>
        <dbReference type="ARBA" id="ARBA00022490"/>
    </source>
</evidence>
<dbReference type="GO" id="GO:0005524">
    <property type="term" value="F:ATP binding"/>
    <property type="evidence" value="ECO:0007669"/>
    <property type="project" value="UniProtKB-UniRule"/>
</dbReference>
<evidence type="ECO:0000256" key="2">
    <source>
        <dbReference type="ARBA" id="ARBA00005594"/>
    </source>
</evidence>
<feature type="domain" description="Cysteinyl-tRNA synthetase class Ia DALR" evidence="13">
    <location>
        <begin position="374"/>
        <end position="438"/>
    </location>
</feature>
<dbReference type="Pfam" id="PF01406">
    <property type="entry name" value="tRNA-synt_1e"/>
    <property type="match status" value="1"/>
</dbReference>
<dbReference type="InterPro" id="IPR032678">
    <property type="entry name" value="tRNA-synt_1_cat_dom"/>
</dbReference>
<evidence type="ECO:0000256" key="5">
    <source>
        <dbReference type="ARBA" id="ARBA00022598"/>
    </source>
</evidence>
<organism evidence="14 15">
    <name type="scientific">Nonlabens dokdonensis</name>
    <dbReference type="NCBI Taxonomy" id="328515"/>
    <lineage>
        <taxon>Bacteria</taxon>
        <taxon>Pseudomonadati</taxon>
        <taxon>Bacteroidota</taxon>
        <taxon>Flavobacteriia</taxon>
        <taxon>Flavobacteriales</taxon>
        <taxon>Flavobacteriaceae</taxon>
        <taxon>Nonlabens</taxon>
    </lineage>
</organism>
<comment type="subcellular location">
    <subcellularLocation>
        <location evidence="1 12">Cytoplasm</location>
    </subcellularLocation>
</comment>
<keyword evidence="8 12" id="KW-0862">Zinc</keyword>
<dbReference type="Gene3D" id="1.20.120.1910">
    <property type="entry name" value="Cysteine-tRNA ligase, C-terminal anti-codon recognition domain"/>
    <property type="match status" value="1"/>
</dbReference>
<dbReference type="GO" id="GO:0008270">
    <property type="term" value="F:zinc ion binding"/>
    <property type="evidence" value="ECO:0007669"/>
    <property type="project" value="UniProtKB-UniRule"/>
</dbReference>
<dbReference type="RefSeq" id="WP_303686386.1">
    <property type="nucleotide sequence ID" value="NZ_CAJXYO010000010.1"/>
</dbReference>
<dbReference type="PANTHER" id="PTHR10890">
    <property type="entry name" value="CYSTEINYL-TRNA SYNTHETASE"/>
    <property type="match status" value="1"/>
</dbReference>
<dbReference type="Pfam" id="PF09190">
    <property type="entry name" value="DALR_2"/>
    <property type="match status" value="1"/>
</dbReference>
<keyword evidence="7 12" id="KW-0547">Nucleotide-binding</keyword>
<keyword evidence="6 12" id="KW-0479">Metal-binding</keyword>
<dbReference type="CDD" id="cd00672">
    <property type="entry name" value="CysRS_core"/>
    <property type="match status" value="1"/>
</dbReference>
<dbReference type="PANTHER" id="PTHR10890:SF3">
    <property type="entry name" value="CYSTEINE--TRNA LIGASE, CYTOPLASMIC"/>
    <property type="match status" value="1"/>
</dbReference>
<dbReference type="NCBIfam" id="TIGR00435">
    <property type="entry name" value="cysS"/>
    <property type="match status" value="1"/>
</dbReference>
<dbReference type="InterPro" id="IPR014729">
    <property type="entry name" value="Rossmann-like_a/b/a_fold"/>
</dbReference>
<gene>
    <name evidence="12" type="primary">cysS</name>
    <name evidence="14" type="ORF">A9Q93_05445</name>
</gene>
<dbReference type="InterPro" id="IPR056411">
    <property type="entry name" value="CysS_C"/>
</dbReference>
<name>A0A1Z8B2B1_9FLAO</name>
<comment type="similarity">
    <text evidence="2 12">Belongs to the class-I aminoacyl-tRNA synthetase family.</text>
</comment>
<evidence type="ECO:0000256" key="3">
    <source>
        <dbReference type="ARBA" id="ARBA00011245"/>
    </source>
</evidence>
<dbReference type="SUPFAM" id="SSF47323">
    <property type="entry name" value="Anticodon-binding domain of a subclass of class I aminoacyl-tRNA synthetases"/>
    <property type="match status" value="1"/>
</dbReference>
<keyword evidence="9 12" id="KW-0067">ATP-binding</keyword>
<dbReference type="InterPro" id="IPR009080">
    <property type="entry name" value="tRNAsynth_Ia_anticodon-bd"/>
</dbReference>
<feature type="binding site" evidence="12">
    <location>
        <position position="259"/>
    </location>
    <ligand>
        <name>Zn(2+)</name>
        <dbReference type="ChEBI" id="CHEBI:29105"/>
    </ligand>
</feature>
<dbReference type="GO" id="GO:0004817">
    <property type="term" value="F:cysteine-tRNA ligase activity"/>
    <property type="evidence" value="ECO:0007669"/>
    <property type="project" value="UniProtKB-UniRule"/>
</dbReference>
<protein>
    <recommendedName>
        <fullName evidence="12">Cysteine--tRNA ligase</fullName>
        <ecNumber evidence="12">6.1.1.16</ecNumber>
    </recommendedName>
    <alternativeName>
        <fullName evidence="12">Cysteinyl-tRNA synthetase</fullName>
        <shortName evidence="12">CysRS</shortName>
    </alternativeName>
</protein>
<sequence length="495" mass="55577">MSLYQNNELRIYNSMNGEKEVFQSITEGRIGMYVCGPTVYSNVHLGNCRTFISFDMIFRYLKHLGYKVRYVRNITDAGHLTDDADQGEDKISKKARLEKIEPMEVVQQYTIDFHTVMKQFNAFPPSIEPTATGHIVEQIEIIKTIIDNGYAYEKNGSIYFDVVKFNKDHHYGKLSGRNLEDMMANSRELAAQSDKSNPADFALWKKASPEHIMRWPSPWGDGFPGWHLECTVMSSKYLGETFDIHGGGMDLKFPHHECEIAQGEAAHGHSPVNYWMHANMLTLNGQKMSKSTGNSILPVELFTGDNDFMQKAFSPSVVRFFMMQAHYRSILDFSNDAILAAEKGFNRLTEAMKLMNQLPISKTSSVDVASWKSKCYAAMNDDFNTPILVAELFDAVKMIHTINDGNATITKEDLDDLSTGMNAFFYDILGLQNAQEETGGSLNKGLDGAMKLIIDLRATARANKDWSTSDKIRDELAAAGIALKDGVDGTSYSVE</sequence>
<evidence type="ECO:0000256" key="9">
    <source>
        <dbReference type="ARBA" id="ARBA00022840"/>
    </source>
</evidence>
<dbReference type="SMART" id="SM00840">
    <property type="entry name" value="DALR_2"/>
    <property type="match status" value="1"/>
</dbReference>
<evidence type="ECO:0000256" key="7">
    <source>
        <dbReference type="ARBA" id="ARBA00022741"/>
    </source>
</evidence>
<dbReference type="GO" id="GO:0006423">
    <property type="term" value="P:cysteinyl-tRNA aminoacylation"/>
    <property type="evidence" value="ECO:0007669"/>
    <property type="project" value="UniProtKB-UniRule"/>
</dbReference>
<proteinExistence type="inferred from homology"/>
<evidence type="ECO:0000256" key="1">
    <source>
        <dbReference type="ARBA" id="ARBA00004496"/>
    </source>
</evidence>
<evidence type="ECO:0000313" key="14">
    <source>
        <dbReference type="EMBL" id="OUS16711.1"/>
    </source>
</evidence>
<keyword evidence="11 12" id="KW-0030">Aminoacyl-tRNA synthetase</keyword>
<dbReference type="SUPFAM" id="SSF52374">
    <property type="entry name" value="Nucleotidylyl transferase"/>
    <property type="match status" value="1"/>
</dbReference>
<dbReference type="EC" id="6.1.1.16" evidence="12"/>
<dbReference type="InterPro" id="IPR015273">
    <property type="entry name" value="Cys-tRNA-synt_Ia_DALR"/>
</dbReference>
<dbReference type="HAMAP" id="MF_00041">
    <property type="entry name" value="Cys_tRNA_synth"/>
    <property type="match status" value="1"/>
</dbReference>
<feature type="binding site" evidence="12">
    <location>
        <position position="230"/>
    </location>
    <ligand>
        <name>Zn(2+)</name>
        <dbReference type="ChEBI" id="CHEBI:29105"/>
    </ligand>
</feature>
<evidence type="ECO:0000313" key="15">
    <source>
        <dbReference type="Proteomes" id="UP000196102"/>
    </source>
</evidence>
<feature type="short sequence motif" description="'KMSKS' region" evidence="12">
    <location>
        <begin position="287"/>
        <end position="291"/>
    </location>
</feature>
<dbReference type="Gene3D" id="3.40.50.620">
    <property type="entry name" value="HUPs"/>
    <property type="match status" value="1"/>
</dbReference>
<dbReference type="InterPro" id="IPR015803">
    <property type="entry name" value="Cys-tRNA-ligase"/>
</dbReference>
<reference evidence="15" key="1">
    <citation type="journal article" date="2017" name="Proc. Natl. Acad. Sci. U.S.A.">
        <title>Simulation of Deepwater Horizon oil plume reveals substrate specialization within a complex community of hydrocarbon-degraders.</title>
        <authorList>
            <person name="Hu P."/>
            <person name="Dubinsky E.A."/>
            <person name="Probst A.J."/>
            <person name="Wang J."/>
            <person name="Sieber C.M.K."/>
            <person name="Tom L.M."/>
            <person name="Gardinali P."/>
            <person name="Banfield J.F."/>
            <person name="Atlas R.M."/>
            <person name="Andersen G.L."/>
        </authorList>
    </citation>
    <scope>NUCLEOTIDE SEQUENCE [LARGE SCALE GENOMIC DNA]</scope>
</reference>
<evidence type="ECO:0000256" key="6">
    <source>
        <dbReference type="ARBA" id="ARBA00022723"/>
    </source>
</evidence>
<evidence type="ECO:0000256" key="11">
    <source>
        <dbReference type="ARBA" id="ARBA00023146"/>
    </source>
</evidence>
<comment type="cofactor">
    <cofactor evidence="12">
        <name>Zn(2+)</name>
        <dbReference type="ChEBI" id="CHEBI:29105"/>
    </cofactor>
    <text evidence="12">Binds 1 zinc ion per subunit.</text>
</comment>
<evidence type="ECO:0000256" key="8">
    <source>
        <dbReference type="ARBA" id="ARBA00022833"/>
    </source>
</evidence>
<dbReference type="InterPro" id="IPR024909">
    <property type="entry name" value="Cys-tRNA/MSH_ligase"/>
</dbReference>
<dbReference type="GO" id="GO:0005829">
    <property type="term" value="C:cytosol"/>
    <property type="evidence" value="ECO:0007669"/>
    <property type="project" value="TreeGrafter"/>
</dbReference>
<dbReference type="Pfam" id="PF23493">
    <property type="entry name" value="CysS_C"/>
    <property type="match status" value="1"/>
</dbReference>
<dbReference type="AlphaFoldDB" id="A0A1Z8B2B1"/>
<feature type="short sequence motif" description="'HIGH' region" evidence="12">
    <location>
        <begin position="37"/>
        <end position="47"/>
    </location>
</feature>
<dbReference type="Proteomes" id="UP000196102">
    <property type="component" value="Unassembled WGS sequence"/>
</dbReference>